<dbReference type="RefSeq" id="WP_268811078.1">
    <property type="nucleotide sequence ID" value="NZ_FUXC01000011.1"/>
</dbReference>
<keyword evidence="1" id="KW-0732">Signal</keyword>
<sequence>MKICALGAVASMAVCSAFAAGGITHAPGHMLITDIPESFLQN</sequence>
<accession>A0A1T4Q0W1</accession>
<reference evidence="2 3" key="1">
    <citation type="submission" date="2017-02" db="EMBL/GenBank/DDBJ databases">
        <authorList>
            <person name="Peterson S.W."/>
        </authorList>
    </citation>
    <scope>NUCLEOTIDE SEQUENCE [LARGE SCALE GENOMIC DNA]</scope>
    <source>
        <strain evidence="2 3">ATCC BAA-909</strain>
    </source>
</reference>
<dbReference type="STRING" id="225004.SAMN02745152_01814"/>
<dbReference type="GeneID" id="303368500"/>
<protein>
    <submittedName>
        <fullName evidence="2">Uncharacterized protein</fullName>
    </submittedName>
</protein>
<feature type="chain" id="PRO_5012482038" evidence="1">
    <location>
        <begin position="20"/>
        <end position="42"/>
    </location>
</feature>
<proteinExistence type="predicted"/>
<dbReference type="AlphaFoldDB" id="A0A1T4Q0W1"/>
<keyword evidence="3" id="KW-1185">Reference proteome</keyword>
<organism evidence="2 3">
    <name type="scientific">Treponema berlinense</name>
    <dbReference type="NCBI Taxonomy" id="225004"/>
    <lineage>
        <taxon>Bacteria</taxon>
        <taxon>Pseudomonadati</taxon>
        <taxon>Spirochaetota</taxon>
        <taxon>Spirochaetia</taxon>
        <taxon>Spirochaetales</taxon>
        <taxon>Treponemataceae</taxon>
        <taxon>Treponema</taxon>
    </lineage>
</organism>
<evidence type="ECO:0000313" key="2">
    <source>
        <dbReference type="EMBL" id="SJZ97412.1"/>
    </source>
</evidence>
<dbReference type="Proteomes" id="UP000190395">
    <property type="component" value="Unassembled WGS sequence"/>
</dbReference>
<name>A0A1T4Q0W1_9SPIR</name>
<dbReference type="EMBL" id="FUXC01000011">
    <property type="protein sequence ID" value="SJZ97412.1"/>
    <property type="molecule type" value="Genomic_DNA"/>
</dbReference>
<feature type="signal peptide" evidence="1">
    <location>
        <begin position="1"/>
        <end position="19"/>
    </location>
</feature>
<gene>
    <name evidence="2" type="ORF">SAMN02745152_01814</name>
</gene>
<evidence type="ECO:0000313" key="3">
    <source>
        <dbReference type="Proteomes" id="UP000190395"/>
    </source>
</evidence>
<evidence type="ECO:0000256" key="1">
    <source>
        <dbReference type="SAM" id="SignalP"/>
    </source>
</evidence>